<protein>
    <recommendedName>
        <fullName evidence="4">Inner membrane protein</fullName>
    </recommendedName>
</protein>
<evidence type="ECO:0000313" key="3">
    <source>
        <dbReference type="Proteomes" id="UP000006320"/>
    </source>
</evidence>
<comment type="caution">
    <text evidence="2">The sequence shown here is derived from an EMBL/GenBank/DDBJ whole genome shotgun (WGS) entry which is preliminary data.</text>
</comment>
<sequence length="99" mass="11286">MKIYFSSRDIPNIAHLPLTERLAAIQKAQNRLTGPEKLLLNVLKLAVLLPIFILIFRSTESWYSLLWAALVAALYPLVLRPIQYSLCAKYIPPIDHQGE</sequence>
<evidence type="ECO:0000313" key="2">
    <source>
        <dbReference type="EMBL" id="GAC10534.1"/>
    </source>
</evidence>
<reference evidence="2 3" key="1">
    <citation type="journal article" date="2017" name="Antonie Van Leeuwenhoek">
        <title>Rhizobium rhizosphaerae sp. nov., a novel species isolated from rice rhizosphere.</title>
        <authorList>
            <person name="Zhao J.J."/>
            <person name="Zhang J."/>
            <person name="Zhang R.J."/>
            <person name="Zhang C.W."/>
            <person name="Yin H.Q."/>
            <person name="Zhang X.X."/>
        </authorList>
    </citation>
    <scope>NUCLEOTIDE SEQUENCE [LARGE SCALE GENOMIC DNA]</scope>
    <source>
        <strain evidence="2 3">S18K6</strain>
    </source>
</reference>
<proteinExistence type="predicted"/>
<feature type="transmembrane region" description="Helical" evidence="1">
    <location>
        <begin position="38"/>
        <end position="56"/>
    </location>
</feature>
<dbReference type="AlphaFoldDB" id="A0AAV3V0H1"/>
<accession>A0AAV3V0H1</accession>
<gene>
    <name evidence="2" type="ORF">GCHA_2587</name>
</gene>
<dbReference type="InterPro" id="IPR046168">
    <property type="entry name" value="DUF6170"/>
</dbReference>
<evidence type="ECO:0008006" key="4">
    <source>
        <dbReference type="Google" id="ProtNLM"/>
    </source>
</evidence>
<feature type="transmembrane region" description="Helical" evidence="1">
    <location>
        <begin position="62"/>
        <end position="79"/>
    </location>
</feature>
<dbReference type="Proteomes" id="UP000006320">
    <property type="component" value="Unassembled WGS sequence"/>
</dbReference>
<name>A0AAV3V0H1_9ALTE</name>
<keyword evidence="1" id="KW-0812">Transmembrane</keyword>
<keyword evidence="1" id="KW-1133">Transmembrane helix</keyword>
<dbReference type="RefSeq" id="WP_007988550.1">
    <property type="nucleotide sequence ID" value="NZ_BAEM01000033.1"/>
</dbReference>
<organism evidence="2 3">
    <name type="scientific">Paraglaciecola chathamensis S18K6</name>
    <dbReference type="NCBI Taxonomy" id="1127672"/>
    <lineage>
        <taxon>Bacteria</taxon>
        <taxon>Pseudomonadati</taxon>
        <taxon>Pseudomonadota</taxon>
        <taxon>Gammaproteobacteria</taxon>
        <taxon>Alteromonadales</taxon>
        <taxon>Alteromonadaceae</taxon>
        <taxon>Paraglaciecola</taxon>
    </lineage>
</organism>
<dbReference type="EMBL" id="BAEM01000033">
    <property type="protein sequence ID" value="GAC10534.1"/>
    <property type="molecule type" value="Genomic_DNA"/>
</dbReference>
<evidence type="ECO:0000256" key="1">
    <source>
        <dbReference type="SAM" id="Phobius"/>
    </source>
</evidence>
<keyword evidence="1" id="KW-0472">Membrane</keyword>
<dbReference type="Pfam" id="PF19667">
    <property type="entry name" value="DUF6170"/>
    <property type="match status" value="1"/>
</dbReference>